<proteinExistence type="predicted"/>
<dbReference type="AlphaFoldDB" id="A0A518G573"/>
<dbReference type="NCBIfam" id="TIGR01683">
    <property type="entry name" value="thiS"/>
    <property type="match status" value="1"/>
</dbReference>
<keyword evidence="2" id="KW-1185">Reference proteome</keyword>
<dbReference type="EMBL" id="CP036298">
    <property type="protein sequence ID" value="QDV23743.1"/>
    <property type="molecule type" value="Genomic_DNA"/>
</dbReference>
<dbReference type="InterPro" id="IPR010035">
    <property type="entry name" value="Thi_S"/>
</dbReference>
<dbReference type="Gene3D" id="3.10.20.30">
    <property type="match status" value="1"/>
</dbReference>
<dbReference type="PANTHER" id="PTHR34472">
    <property type="entry name" value="SULFUR CARRIER PROTEIN THIS"/>
    <property type="match status" value="1"/>
</dbReference>
<evidence type="ECO:0000313" key="1">
    <source>
        <dbReference type="EMBL" id="QDV23743.1"/>
    </source>
</evidence>
<dbReference type="InterPro" id="IPR012675">
    <property type="entry name" value="Beta-grasp_dom_sf"/>
</dbReference>
<dbReference type="SUPFAM" id="SSF54285">
    <property type="entry name" value="MoaD/ThiS"/>
    <property type="match status" value="1"/>
</dbReference>
<dbReference type="InterPro" id="IPR003749">
    <property type="entry name" value="ThiS/MoaD-like"/>
</dbReference>
<accession>A0A518G573</accession>
<name>A0A518G573_9BACT</name>
<evidence type="ECO:0000313" key="2">
    <source>
        <dbReference type="Proteomes" id="UP000318017"/>
    </source>
</evidence>
<dbReference type="RefSeq" id="WP_197356557.1">
    <property type="nucleotide sequence ID" value="NZ_CP036298.1"/>
</dbReference>
<dbReference type="CDD" id="cd00565">
    <property type="entry name" value="Ubl_ThiS"/>
    <property type="match status" value="1"/>
</dbReference>
<dbReference type="PANTHER" id="PTHR34472:SF1">
    <property type="entry name" value="SULFUR CARRIER PROTEIN THIS"/>
    <property type="match status" value="1"/>
</dbReference>
<dbReference type="Pfam" id="PF02597">
    <property type="entry name" value="ThiS"/>
    <property type="match status" value="1"/>
</dbReference>
<sequence length="72" mass="7555">MNSPEQIAIQLNGQAMDVPDGTSIVQLLELAKIRSQLVAVEVNLEIVPRESHAQHVLAAGDVIEAVTLVGGG</sequence>
<reference evidence="1 2" key="1">
    <citation type="submission" date="2019-02" db="EMBL/GenBank/DDBJ databases">
        <title>Deep-cultivation of Planctomycetes and their phenomic and genomic characterization uncovers novel biology.</title>
        <authorList>
            <person name="Wiegand S."/>
            <person name="Jogler M."/>
            <person name="Boedeker C."/>
            <person name="Pinto D."/>
            <person name="Vollmers J."/>
            <person name="Rivas-Marin E."/>
            <person name="Kohn T."/>
            <person name="Peeters S.H."/>
            <person name="Heuer A."/>
            <person name="Rast P."/>
            <person name="Oberbeckmann S."/>
            <person name="Bunk B."/>
            <person name="Jeske O."/>
            <person name="Meyerdierks A."/>
            <person name="Storesund J.E."/>
            <person name="Kallscheuer N."/>
            <person name="Luecker S."/>
            <person name="Lage O.M."/>
            <person name="Pohl T."/>
            <person name="Merkel B.J."/>
            <person name="Hornburger P."/>
            <person name="Mueller R.-W."/>
            <person name="Bruemmer F."/>
            <person name="Labrenz M."/>
            <person name="Spormann A.M."/>
            <person name="Op den Camp H."/>
            <person name="Overmann J."/>
            <person name="Amann R."/>
            <person name="Jetten M.S.M."/>
            <person name="Mascher T."/>
            <person name="Medema M.H."/>
            <person name="Devos D.P."/>
            <person name="Kaster A.-K."/>
            <person name="Ovreas L."/>
            <person name="Rohde M."/>
            <person name="Galperin M.Y."/>
            <person name="Jogler C."/>
        </authorList>
    </citation>
    <scope>NUCLEOTIDE SEQUENCE [LARGE SCALE GENOMIC DNA]</scope>
    <source>
        <strain evidence="1 2">Q31a</strain>
    </source>
</reference>
<dbReference type="InterPro" id="IPR016155">
    <property type="entry name" value="Mopterin_synth/thiamin_S_b"/>
</dbReference>
<dbReference type="KEGG" id="ahel:Q31a_20480"/>
<gene>
    <name evidence="1" type="primary">thiS</name>
    <name evidence="1" type="ORF">Q31a_20480</name>
</gene>
<protein>
    <submittedName>
        <fullName evidence="1">Sulfur carrier protein ThiS</fullName>
    </submittedName>
</protein>
<dbReference type="Proteomes" id="UP000318017">
    <property type="component" value="Chromosome"/>
</dbReference>
<organism evidence="1 2">
    <name type="scientific">Aureliella helgolandensis</name>
    <dbReference type="NCBI Taxonomy" id="2527968"/>
    <lineage>
        <taxon>Bacteria</taxon>
        <taxon>Pseudomonadati</taxon>
        <taxon>Planctomycetota</taxon>
        <taxon>Planctomycetia</taxon>
        <taxon>Pirellulales</taxon>
        <taxon>Pirellulaceae</taxon>
        <taxon>Aureliella</taxon>
    </lineage>
</organism>